<evidence type="ECO:0008006" key="5">
    <source>
        <dbReference type="Google" id="ProtNLM"/>
    </source>
</evidence>
<comment type="caution">
    <text evidence="3">The sequence shown here is derived from an EMBL/GenBank/DDBJ whole genome shotgun (WGS) entry which is preliminary data.</text>
</comment>
<dbReference type="InterPro" id="IPR019302">
    <property type="entry name" value="CAP12/PCTIR_TIR_dom"/>
</dbReference>
<dbReference type="Pfam" id="PF10137">
    <property type="entry name" value="CAP12-PCTIR_TIR"/>
    <property type="match status" value="1"/>
</dbReference>
<reference evidence="4" key="1">
    <citation type="journal article" date="2019" name="Int. J. Syst. Evol. Microbiol.">
        <title>The Global Catalogue of Microorganisms (GCM) 10K type strain sequencing project: providing services to taxonomists for standard genome sequencing and annotation.</title>
        <authorList>
            <consortium name="The Broad Institute Genomics Platform"/>
            <consortium name="The Broad Institute Genome Sequencing Center for Infectious Disease"/>
            <person name="Wu L."/>
            <person name="Ma J."/>
        </authorList>
    </citation>
    <scope>NUCLEOTIDE SEQUENCE [LARGE SCALE GENOMIC DNA]</scope>
    <source>
        <strain evidence="4">JCM 18204</strain>
    </source>
</reference>
<sequence>MKTRQLRLFVASPGDVKYERDSLRHVVEELNTTVGAFKQMTFELVRWETHCNPGLGRAQGLINDQIGKYDIFLGVMWRRFGTPTGLAESGTEEEFRRALELWQRDKEIQVLFYFSQAPFAPRTQLELDQCGKVLRFRSELESLGLVWEYGNSKDFSDVVRPHLARIALNLPDESSNPTQRLSISRPVKVFIASSVEGLSLAQRVQDGLTQVGIESVVWTEAFPAGKTVLGALDEILTACTASVMVLTADDAVIARGQDRRVPRDNLVYELGLFHGRNGRNRTFVLAPASVTLPSDLSGMVYLRMDPERAEAAIHQLQRELSALKPAA</sequence>
<evidence type="ECO:0000313" key="4">
    <source>
        <dbReference type="Proteomes" id="UP001499959"/>
    </source>
</evidence>
<feature type="domain" description="DUF4062" evidence="2">
    <location>
        <begin position="7"/>
        <end position="98"/>
    </location>
</feature>
<gene>
    <name evidence="3" type="ORF">GCM10023307_14280</name>
</gene>
<dbReference type="EMBL" id="BAABJE010000005">
    <property type="protein sequence ID" value="GAA4790140.1"/>
    <property type="molecule type" value="Genomic_DNA"/>
</dbReference>
<dbReference type="Proteomes" id="UP001499959">
    <property type="component" value="Unassembled WGS sequence"/>
</dbReference>
<protein>
    <recommendedName>
        <fullName evidence="5">DUF4062 domain-containing protein</fullName>
    </recommendedName>
</protein>
<evidence type="ECO:0000259" key="2">
    <source>
        <dbReference type="Pfam" id="PF13271"/>
    </source>
</evidence>
<accession>A0ABP9B5A6</accession>
<dbReference type="RefSeq" id="WP_345302622.1">
    <property type="nucleotide sequence ID" value="NZ_BAABJE010000005.1"/>
</dbReference>
<feature type="domain" description="CD-NTase-associated protein 12/Pycsar effector protein TIR" evidence="1">
    <location>
        <begin position="188"/>
        <end position="305"/>
    </location>
</feature>
<name>A0ABP9B5A6_9GAMM</name>
<evidence type="ECO:0000313" key="3">
    <source>
        <dbReference type="EMBL" id="GAA4790140.1"/>
    </source>
</evidence>
<proteinExistence type="predicted"/>
<evidence type="ECO:0000259" key="1">
    <source>
        <dbReference type="Pfam" id="PF10137"/>
    </source>
</evidence>
<dbReference type="InterPro" id="IPR025139">
    <property type="entry name" value="DUF4062"/>
</dbReference>
<organism evidence="3 4">
    <name type="scientific">Lysobacter hankyongensis</name>
    <dbReference type="NCBI Taxonomy" id="1176535"/>
    <lineage>
        <taxon>Bacteria</taxon>
        <taxon>Pseudomonadati</taxon>
        <taxon>Pseudomonadota</taxon>
        <taxon>Gammaproteobacteria</taxon>
        <taxon>Lysobacterales</taxon>
        <taxon>Lysobacteraceae</taxon>
        <taxon>Lysobacter</taxon>
    </lineage>
</organism>
<keyword evidence="4" id="KW-1185">Reference proteome</keyword>
<dbReference type="Pfam" id="PF13271">
    <property type="entry name" value="DUF4062"/>
    <property type="match status" value="1"/>
</dbReference>